<proteinExistence type="predicted"/>
<organism evidence="2 3">
    <name type="scientific">Fragilariopsis cylindrus CCMP1102</name>
    <dbReference type="NCBI Taxonomy" id="635003"/>
    <lineage>
        <taxon>Eukaryota</taxon>
        <taxon>Sar</taxon>
        <taxon>Stramenopiles</taxon>
        <taxon>Ochrophyta</taxon>
        <taxon>Bacillariophyta</taxon>
        <taxon>Bacillariophyceae</taxon>
        <taxon>Bacillariophycidae</taxon>
        <taxon>Bacillariales</taxon>
        <taxon>Bacillariaceae</taxon>
        <taxon>Fragilariopsis</taxon>
    </lineage>
</organism>
<accession>A0A1E7F6I9</accession>
<dbReference type="Proteomes" id="UP000095751">
    <property type="component" value="Unassembled WGS sequence"/>
</dbReference>
<evidence type="ECO:0000256" key="1">
    <source>
        <dbReference type="SAM" id="MobiDB-lite"/>
    </source>
</evidence>
<sequence length="214" mass="24469">MNATEPLPRGQQMLLQRLIAKHCITSGKAEKEFKTLVANWKDYASRNDDDDDDDDGEEEENQNQGKVNFMGPGINTLEDAFVSINRQLKPGFGLEIVTLVDTFDNNTHYIAVINTMADEIAKKETVFAKSWNPHEHLEGGFKLSLDHATRVVGILLEEKWLRTSLTGDSEKQHRRESVQAKIELAPRTFLELSHYITSLGFDERKLPQFLFHRD</sequence>
<reference evidence="2 3" key="1">
    <citation type="submission" date="2016-09" db="EMBL/GenBank/DDBJ databases">
        <title>Extensive genetic diversity and differential bi-allelic expression allows diatom success in the polar Southern Ocean.</title>
        <authorList>
            <consortium name="DOE Joint Genome Institute"/>
            <person name="Mock T."/>
            <person name="Otillar R.P."/>
            <person name="Strauss J."/>
            <person name="Dupont C."/>
            <person name="Frickenhaus S."/>
            <person name="Maumus F."/>
            <person name="Mcmullan M."/>
            <person name="Sanges R."/>
            <person name="Schmutz J."/>
            <person name="Toseland A."/>
            <person name="Valas R."/>
            <person name="Veluchamy A."/>
            <person name="Ward B.J."/>
            <person name="Allen A."/>
            <person name="Barry K."/>
            <person name="Falciatore A."/>
            <person name="Ferrante M."/>
            <person name="Fortunato A.E."/>
            <person name="Gloeckner G."/>
            <person name="Gruber A."/>
            <person name="Hipkin R."/>
            <person name="Janech M."/>
            <person name="Kroth P."/>
            <person name="Leese F."/>
            <person name="Lindquist E."/>
            <person name="Lyon B.R."/>
            <person name="Martin J."/>
            <person name="Mayer C."/>
            <person name="Parker M."/>
            <person name="Quesneville H."/>
            <person name="Raymond J."/>
            <person name="Uhlig C."/>
            <person name="Valentin K.U."/>
            <person name="Worden A.Z."/>
            <person name="Armbrust E.V."/>
            <person name="Bowler C."/>
            <person name="Green B."/>
            <person name="Moulton V."/>
            <person name="Van Oosterhout C."/>
            <person name="Grigoriev I."/>
        </authorList>
    </citation>
    <scope>NUCLEOTIDE SEQUENCE [LARGE SCALE GENOMIC DNA]</scope>
    <source>
        <strain evidence="2 3">CCMP1102</strain>
    </source>
</reference>
<dbReference type="OrthoDB" id="46701at2759"/>
<feature type="compositionally biased region" description="Acidic residues" evidence="1">
    <location>
        <begin position="48"/>
        <end position="61"/>
    </location>
</feature>
<dbReference type="KEGG" id="fcy:FRACYDRAFT_242070"/>
<feature type="region of interest" description="Disordered" evidence="1">
    <location>
        <begin position="44"/>
        <end position="70"/>
    </location>
</feature>
<evidence type="ECO:0000313" key="2">
    <source>
        <dbReference type="EMBL" id="OEU13724.1"/>
    </source>
</evidence>
<dbReference type="EMBL" id="KV784361">
    <property type="protein sequence ID" value="OEU13724.1"/>
    <property type="molecule type" value="Genomic_DNA"/>
</dbReference>
<gene>
    <name evidence="2" type="ORF">FRACYDRAFT_242070</name>
</gene>
<dbReference type="AlphaFoldDB" id="A0A1E7F6I9"/>
<name>A0A1E7F6I9_9STRA</name>
<protein>
    <submittedName>
        <fullName evidence="2">Uncharacterized protein</fullName>
    </submittedName>
</protein>
<keyword evidence="3" id="KW-1185">Reference proteome</keyword>
<evidence type="ECO:0000313" key="3">
    <source>
        <dbReference type="Proteomes" id="UP000095751"/>
    </source>
</evidence>
<dbReference type="InParanoid" id="A0A1E7F6I9"/>